<feature type="domain" description="ABC transporter" evidence="4">
    <location>
        <begin position="4"/>
        <end position="220"/>
    </location>
</feature>
<evidence type="ECO:0000256" key="1">
    <source>
        <dbReference type="ARBA" id="ARBA00022448"/>
    </source>
</evidence>
<keyword evidence="2" id="KW-0547">Nucleotide-binding</keyword>
<dbReference type="PANTHER" id="PTHR24220">
    <property type="entry name" value="IMPORT ATP-BINDING PROTEIN"/>
    <property type="match status" value="1"/>
</dbReference>
<keyword evidence="3 6" id="KW-0067">ATP-binding</keyword>
<evidence type="ECO:0000256" key="2">
    <source>
        <dbReference type="ARBA" id="ARBA00022741"/>
    </source>
</evidence>
<dbReference type="InterPro" id="IPR003593">
    <property type="entry name" value="AAA+_ATPase"/>
</dbReference>
<dbReference type="CDD" id="cd03255">
    <property type="entry name" value="ABC_MJ0796_LolCDE_FtsE"/>
    <property type="match status" value="1"/>
</dbReference>
<dbReference type="GO" id="GO:0016887">
    <property type="term" value="F:ATP hydrolysis activity"/>
    <property type="evidence" value="ECO:0007669"/>
    <property type="project" value="InterPro"/>
</dbReference>
<name>A0A5P3XGW3_PARBF</name>
<organism evidence="6 7">
    <name type="scientific">Paraclostridium bifermentans</name>
    <name type="common">Clostridium bifermentans</name>
    <dbReference type="NCBI Taxonomy" id="1490"/>
    <lineage>
        <taxon>Bacteria</taxon>
        <taxon>Bacillati</taxon>
        <taxon>Bacillota</taxon>
        <taxon>Clostridia</taxon>
        <taxon>Peptostreptococcales</taxon>
        <taxon>Peptostreptococcaceae</taxon>
        <taxon>Paraclostridium</taxon>
    </lineage>
</organism>
<dbReference type="GO" id="GO:0022857">
    <property type="term" value="F:transmembrane transporter activity"/>
    <property type="evidence" value="ECO:0007669"/>
    <property type="project" value="TreeGrafter"/>
</dbReference>
<evidence type="ECO:0000313" key="6">
    <source>
        <dbReference type="EMBL" id="QEZ69589.1"/>
    </source>
</evidence>
<dbReference type="EMBL" id="CP032452">
    <property type="protein sequence ID" value="QEZ69463.1"/>
    <property type="molecule type" value="Genomic_DNA"/>
</dbReference>
<gene>
    <name evidence="5" type="ORF">D4A35_11425</name>
    <name evidence="6" type="ORF">D4A35_12120</name>
</gene>
<protein>
    <submittedName>
        <fullName evidence="6">ABC transporter ATP-binding protein</fullName>
    </submittedName>
</protein>
<dbReference type="RefSeq" id="WP_021428263.1">
    <property type="nucleotide sequence ID" value="NZ_CP032452.1"/>
</dbReference>
<dbReference type="SMART" id="SM00382">
    <property type="entry name" value="AAA"/>
    <property type="match status" value="1"/>
</dbReference>
<dbReference type="FunFam" id="3.40.50.300:FF:000032">
    <property type="entry name" value="Export ABC transporter ATP-binding protein"/>
    <property type="match status" value="1"/>
</dbReference>
<keyword evidence="1" id="KW-0813">Transport</keyword>
<dbReference type="GO" id="GO:0098796">
    <property type="term" value="C:membrane protein complex"/>
    <property type="evidence" value="ECO:0007669"/>
    <property type="project" value="UniProtKB-ARBA"/>
</dbReference>
<dbReference type="InterPro" id="IPR017871">
    <property type="entry name" value="ABC_transporter-like_CS"/>
</dbReference>
<dbReference type="InterPro" id="IPR017911">
    <property type="entry name" value="MacB-like_ATP-bd"/>
</dbReference>
<evidence type="ECO:0000313" key="5">
    <source>
        <dbReference type="EMBL" id="QEZ69463.1"/>
    </source>
</evidence>
<dbReference type="Pfam" id="PF00005">
    <property type="entry name" value="ABC_tran"/>
    <property type="match status" value="1"/>
</dbReference>
<dbReference type="InterPro" id="IPR027417">
    <property type="entry name" value="P-loop_NTPase"/>
</dbReference>
<dbReference type="InterPro" id="IPR003439">
    <property type="entry name" value="ABC_transporter-like_ATP-bd"/>
</dbReference>
<dbReference type="AlphaFoldDB" id="A0A5P3XGW3"/>
<evidence type="ECO:0000256" key="3">
    <source>
        <dbReference type="ARBA" id="ARBA00022840"/>
    </source>
</evidence>
<dbReference type="Gene3D" id="3.40.50.300">
    <property type="entry name" value="P-loop containing nucleotide triphosphate hydrolases"/>
    <property type="match status" value="1"/>
</dbReference>
<accession>A0A5P3XGW3</accession>
<dbReference type="InterPro" id="IPR015854">
    <property type="entry name" value="ABC_transpr_LolD-like"/>
</dbReference>
<dbReference type="SUPFAM" id="SSF52540">
    <property type="entry name" value="P-loop containing nucleoside triphosphate hydrolases"/>
    <property type="match status" value="1"/>
</dbReference>
<dbReference type="PROSITE" id="PS00211">
    <property type="entry name" value="ABC_TRANSPORTER_1"/>
    <property type="match status" value="1"/>
</dbReference>
<reference evidence="6 7" key="1">
    <citation type="submission" date="2018-09" db="EMBL/GenBank/DDBJ databases">
        <title>A clostridial neurotoxin that targets Anopheles mosquitoes.</title>
        <authorList>
            <person name="Contreras E."/>
            <person name="Masuyer G."/>
            <person name="Qureshi N."/>
            <person name="Chawla S."/>
            <person name="Lim H.L."/>
            <person name="Chen J."/>
            <person name="Stenmark P."/>
            <person name="Gill S."/>
        </authorList>
    </citation>
    <scope>NUCLEOTIDE SEQUENCE [LARGE SCALE GENOMIC DNA]</scope>
    <source>
        <strain evidence="6 7">Cbm</strain>
    </source>
</reference>
<sequence>MPILKVENLNKVYGKDETEVKALNNINLEINKGEFVVIVGKSGSGKSTLLHIMAGLETPTSGDVIVDNISISHLDEKQRSLLRKEKIGLIFQTYNLIPVLTVEENIKLPTINTNNQDEKYVNELMELLNIKGRKNHLPNQLSGGQQQRVAIARALVNKPAIIFADEPTGNLDTKTESEVLKLLKESQKKYNQTIIMITHNMDIAKYADKVIKIEDGFIRE</sequence>
<proteinExistence type="predicted"/>
<dbReference type="GO" id="GO:0005524">
    <property type="term" value="F:ATP binding"/>
    <property type="evidence" value="ECO:0007669"/>
    <property type="project" value="UniProtKB-KW"/>
</dbReference>
<evidence type="ECO:0000259" key="4">
    <source>
        <dbReference type="PROSITE" id="PS50893"/>
    </source>
</evidence>
<dbReference type="Proteomes" id="UP000326961">
    <property type="component" value="Chromosome"/>
</dbReference>
<evidence type="ECO:0000313" key="7">
    <source>
        <dbReference type="Proteomes" id="UP000326961"/>
    </source>
</evidence>
<dbReference type="GO" id="GO:0005886">
    <property type="term" value="C:plasma membrane"/>
    <property type="evidence" value="ECO:0007669"/>
    <property type="project" value="TreeGrafter"/>
</dbReference>
<dbReference type="EMBL" id="CP032452">
    <property type="protein sequence ID" value="QEZ69589.1"/>
    <property type="molecule type" value="Genomic_DNA"/>
</dbReference>
<dbReference type="PROSITE" id="PS50893">
    <property type="entry name" value="ABC_TRANSPORTER_2"/>
    <property type="match status" value="1"/>
</dbReference>